<dbReference type="InterPro" id="IPR036390">
    <property type="entry name" value="WH_DNA-bd_sf"/>
</dbReference>
<dbReference type="Gene3D" id="3.40.190.290">
    <property type="match status" value="1"/>
</dbReference>
<gene>
    <name evidence="6" type="ORF">EA26_10695</name>
</gene>
<dbReference type="SUPFAM" id="SSF53850">
    <property type="entry name" value="Periplasmic binding protein-like II"/>
    <property type="match status" value="1"/>
</dbReference>
<evidence type="ECO:0000256" key="3">
    <source>
        <dbReference type="ARBA" id="ARBA00023125"/>
    </source>
</evidence>
<dbReference type="PANTHER" id="PTHR30126">
    <property type="entry name" value="HTH-TYPE TRANSCRIPTIONAL REGULATOR"/>
    <property type="match status" value="1"/>
</dbReference>
<dbReference type="RefSeq" id="WP_039427314.1">
    <property type="nucleotide sequence ID" value="NZ_CP061844.1"/>
</dbReference>
<dbReference type="PROSITE" id="PS50931">
    <property type="entry name" value="HTH_LYSR"/>
    <property type="match status" value="1"/>
</dbReference>
<dbReference type="InterPro" id="IPR000847">
    <property type="entry name" value="LysR_HTH_N"/>
</dbReference>
<dbReference type="PRINTS" id="PR00039">
    <property type="entry name" value="HTHLYSR"/>
</dbReference>
<dbReference type="InterPro" id="IPR005119">
    <property type="entry name" value="LysR_subst-bd"/>
</dbReference>
<dbReference type="GO" id="GO:0003700">
    <property type="term" value="F:DNA-binding transcription factor activity"/>
    <property type="evidence" value="ECO:0007669"/>
    <property type="project" value="InterPro"/>
</dbReference>
<reference evidence="6 7" key="1">
    <citation type="submission" date="2014-04" db="EMBL/GenBank/DDBJ databases">
        <title>Genome sequencing of Vibrio navarrensis strains.</title>
        <authorList>
            <person name="Gladney L.M."/>
            <person name="Katz L.S."/>
            <person name="Marino-Ramirez L."/>
            <person name="Jordan I.K."/>
        </authorList>
    </citation>
    <scope>NUCLEOTIDE SEQUENCE [LARGE SCALE GENOMIC DNA]</scope>
    <source>
        <strain evidence="6 7">ATCC 51183</strain>
    </source>
</reference>
<dbReference type="PANTHER" id="PTHR30126:SF98">
    <property type="entry name" value="HTH-TYPE TRANSCRIPTIONAL ACTIVATOR BAUR"/>
    <property type="match status" value="1"/>
</dbReference>
<evidence type="ECO:0000259" key="5">
    <source>
        <dbReference type="PROSITE" id="PS50931"/>
    </source>
</evidence>
<dbReference type="FunFam" id="1.10.10.10:FF:000001">
    <property type="entry name" value="LysR family transcriptional regulator"/>
    <property type="match status" value="1"/>
</dbReference>
<dbReference type="GO" id="GO:0000976">
    <property type="term" value="F:transcription cis-regulatory region binding"/>
    <property type="evidence" value="ECO:0007669"/>
    <property type="project" value="TreeGrafter"/>
</dbReference>
<evidence type="ECO:0000256" key="4">
    <source>
        <dbReference type="ARBA" id="ARBA00023163"/>
    </source>
</evidence>
<keyword evidence="4" id="KW-0804">Transcription</keyword>
<organism evidence="6 7">
    <name type="scientific">Vibrio navarrensis</name>
    <dbReference type="NCBI Taxonomy" id="29495"/>
    <lineage>
        <taxon>Bacteria</taxon>
        <taxon>Pseudomonadati</taxon>
        <taxon>Pseudomonadota</taxon>
        <taxon>Gammaproteobacteria</taxon>
        <taxon>Vibrionales</taxon>
        <taxon>Vibrionaceae</taxon>
        <taxon>Vibrio</taxon>
    </lineage>
</organism>
<dbReference type="EMBL" id="JMCG01000001">
    <property type="protein sequence ID" value="KGK11746.1"/>
    <property type="molecule type" value="Genomic_DNA"/>
</dbReference>
<proteinExistence type="inferred from homology"/>
<protein>
    <submittedName>
        <fullName evidence="6">LysR family transcriptional regulator</fullName>
    </submittedName>
</protein>
<dbReference type="Gene3D" id="1.10.10.10">
    <property type="entry name" value="Winged helix-like DNA-binding domain superfamily/Winged helix DNA-binding domain"/>
    <property type="match status" value="1"/>
</dbReference>
<dbReference type="Proteomes" id="UP000029994">
    <property type="component" value="Unassembled WGS sequence"/>
</dbReference>
<name>A0A099LWD3_9VIBR</name>
<dbReference type="STRING" id="29495.EA26_10695"/>
<dbReference type="AlphaFoldDB" id="A0A099LWD3"/>
<dbReference type="eggNOG" id="COG0583">
    <property type="taxonomic scope" value="Bacteria"/>
</dbReference>
<keyword evidence="2" id="KW-0805">Transcription regulation</keyword>
<dbReference type="GeneID" id="43683641"/>
<sequence length="292" mass="32666">MRTLNFHHLHYFWTVAKEGHLTRAAQKLNVSQSALSSQIKQLEGQLGHDLFHRQGRALLLTDVGHLVLEYAESIFNLGSELLSVMESGEQHRVQQLRVGAVATLSRNFQENFLRPVIGQNNVTLALKSSNFDDLLEQLRVHKLDLVLSNRPVPLDSTTPWRCKRIAQQGVCLVGPNTSALNALRFPQDLGKTKVILPGPESEIRTQFDLYCEQHALTVSPYAEVDDMAMLRLLARDSGAVAVIPEVVVQDEIQAGLLKNYATLETVTESFYAITAKRHVELPILKTLFNLLG</sequence>
<comment type="similarity">
    <text evidence="1">Belongs to the LysR transcriptional regulatory family.</text>
</comment>
<comment type="caution">
    <text evidence="6">The sequence shown here is derived from an EMBL/GenBank/DDBJ whole genome shotgun (WGS) entry which is preliminary data.</text>
</comment>
<accession>A0A099LWD3</accession>
<evidence type="ECO:0000313" key="7">
    <source>
        <dbReference type="Proteomes" id="UP000029994"/>
    </source>
</evidence>
<keyword evidence="7" id="KW-1185">Reference proteome</keyword>
<evidence type="ECO:0000256" key="2">
    <source>
        <dbReference type="ARBA" id="ARBA00023015"/>
    </source>
</evidence>
<dbReference type="InterPro" id="IPR036388">
    <property type="entry name" value="WH-like_DNA-bd_sf"/>
</dbReference>
<dbReference type="SUPFAM" id="SSF46785">
    <property type="entry name" value="Winged helix' DNA-binding domain"/>
    <property type="match status" value="1"/>
</dbReference>
<dbReference type="Pfam" id="PF00126">
    <property type="entry name" value="HTH_1"/>
    <property type="match status" value="1"/>
</dbReference>
<evidence type="ECO:0000256" key="1">
    <source>
        <dbReference type="ARBA" id="ARBA00009437"/>
    </source>
</evidence>
<feature type="domain" description="HTH lysR-type" evidence="5">
    <location>
        <begin position="4"/>
        <end position="61"/>
    </location>
</feature>
<evidence type="ECO:0000313" key="6">
    <source>
        <dbReference type="EMBL" id="KGK11746.1"/>
    </source>
</evidence>
<keyword evidence="3" id="KW-0238">DNA-binding</keyword>
<dbReference type="Pfam" id="PF03466">
    <property type="entry name" value="LysR_substrate"/>
    <property type="match status" value="1"/>
</dbReference>